<dbReference type="InterPro" id="IPR016131">
    <property type="entry name" value="Haemerythrin_Fe_BS"/>
</dbReference>
<protein>
    <recommendedName>
        <fullName evidence="4">Hemerythrin-like domain-containing protein</fullName>
    </recommendedName>
</protein>
<name>A0A3B0SNF4_9ZZZZ</name>
<dbReference type="SUPFAM" id="SSF47188">
    <property type="entry name" value="Hemerythrin-like"/>
    <property type="match status" value="1"/>
</dbReference>
<dbReference type="CDD" id="cd12107">
    <property type="entry name" value="Hemerythrin"/>
    <property type="match status" value="1"/>
</dbReference>
<evidence type="ECO:0000256" key="1">
    <source>
        <dbReference type="ARBA" id="ARBA00010587"/>
    </source>
</evidence>
<keyword evidence="2" id="KW-0479">Metal-binding</keyword>
<proteinExistence type="inferred from homology"/>
<dbReference type="InterPro" id="IPR012827">
    <property type="entry name" value="Hemerythrin_metal-bd"/>
</dbReference>
<dbReference type="InterPro" id="IPR012312">
    <property type="entry name" value="Hemerythrin-like"/>
</dbReference>
<dbReference type="AlphaFoldDB" id="A0A3B0SNF4"/>
<evidence type="ECO:0000313" key="5">
    <source>
        <dbReference type="EMBL" id="VAV96395.1"/>
    </source>
</evidence>
<evidence type="ECO:0000259" key="4">
    <source>
        <dbReference type="Pfam" id="PF01814"/>
    </source>
</evidence>
<dbReference type="NCBIfam" id="NF033749">
    <property type="entry name" value="bact_hemeryth"/>
    <property type="match status" value="1"/>
</dbReference>
<dbReference type="Pfam" id="PF01814">
    <property type="entry name" value="Hemerythrin"/>
    <property type="match status" value="1"/>
</dbReference>
<evidence type="ECO:0000256" key="3">
    <source>
        <dbReference type="ARBA" id="ARBA00023004"/>
    </source>
</evidence>
<sequence length="138" mass="15146">MPIMNWDQTLDIGVPAMNADHRDILDVMNEIFDAHEAGKEGDSINRLVSRLGAVCTRHFADEEAFMEKVGYPGLNSHKLIHKKLLEDFSGHAAAIKAAGGKVNEEFFGFLKRWLVAHIKGIDSKYAAHANSSLSVATG</sequence>
<dbReference type="PROSITE" id="PS00550">
    <property type="entry name" value="HEMERYTHRINS"/>
    <property type="match status" value="1"/>
</dbReference>
<keyword evidence="3" id="KW-0408">Iron</keyword>
<dbReference type="EMBL" id="UOEH01000195">
    <property type="protein sequence ID" value="VAV96395.1"/>
    <property type="molecule type" value="Genomic_DNA"/>
</dbReference>
<evidence type="ECO:0000256" key="2">
    <source>
        <dbReference type="ARBA" id="ARBA00022723"/>
    </source>
</evidence>
<dbReference type="InterPro" id="IPR050669">
    <property type="entry name" value="Hemerythrin"/>
</dbReference>
<dbReference type="PANTHER" id="PTHR37164:SF1">
    <property type="entry name" value="BACTERIOHEMERYTHRIN"/>
    <property type="match status" value="1"/>
</dbReference>
<dbReference type="GO" id="GO:0046872">
    <property type="term" value="F:metal ion binding"/>
    <property type="evidence" value="ECO:0007669"/>
    <property type="project" value="UniProtKB-KW"/>
</dbReference>
<dbReference type="Gene3D" id="1.20.120.50">
    <property type="entry name" value="Hemerythrin-like"/>
    <property type="match status" value="1"/>
</dbReference>
<accession>A0A3B0SNF4</accession>
<gene>
    <name evidence="5" type="ORF">MNBD_ALPHA05-2302</name>
</gene>
<comment type="similarity">
    <text evidence="1">Belongs to the hemerythrin family.</text>
</comment>
<feature type="domain" description="Hemerythrin-like" evidence="4">
    <location>
        <begin position="14"/>
        <end position="127"/>
    </location>
</feature>
<dbReference type="PANTHER" id="PTHR37164">
    <property type="entry name" value="BACTERIOHEMERYTHRIN"/>
    <property type="match status" value="1"/>
</dbReference>
<dbReference type="NCBIfam" id="TIGR02481">
    <property type="entry name" value="hemeryth_dom"/>
    <property type="match status" value="1"/>
</dbReference>
<dbReference type="InterPro" id="IPR035938">
    <property type="entry name" value="Hemerythrin-like_sf"/>
</dbReference>
<organism evidence="5">
    <name type="scientific">hydrothermal vent metagenome</name>
    <dbReference type="NCBI Taxonomy" id="652676"/>
    <lineage>
        <taxon>unclassified sequences</taxon>
        <taxon>metagenomes</taxon>
        <taxon>ecological metagenomes</taxon>
    </lineage>
</organism>
<reference evidence="5" key="1">
    <citation type="submission" date="2018-06" db="EMBL/GenBank/DDBJ databases">
        <authorList>
            <person name="Zhirakovskaya E."/>
        </authorList>
    </citation>
    <scope>NUCLEOTIDE SEQUENCE</scope>
</reference>